<dbReference type="PANTHER" id="PTHR17598">
    <property type="entry name" value="DNA POLYMERASE DELTA SUBUNIT 3"/>
    <property type="match status" value="1"/>
</dbReference>
<accession>A0A9W4XGF0</accession>
<reference evidence="6" key="1">
    <citation type="submission" date="2022-12" db="EMBL/GenBank/DDBJ databases">
        <authorList>
            <person name="Brejova B."/>
        </authorList>
    </citation>
    <scope>NUCLEOTIDE SEQUENCE</scope>
</reference>
<feature type="compositionally biased region" description="Polar residues" evidence="5">
    <location>
        <begin position="376"/>
        <end position="388"/>
    </location>
</feature>
<keyword evidence="3" id="KW-0235">DNA replication</keyword>
<dbReference type="EMBL" id="CANTUO010000002">
    <property type="protein sequence ID" value="CAI5757811.1"/>
    <property type="molecule type" value="Genomic_DNA"/>
</dbReference>
<dbReference type="GO" id="GO:0006271">
    <property type="term" value="P:DNA strand elongation involved in DNA replication"/>
    <property type="evidence" value="ECO:0007669"/>
    <property type="project" value="TreeGrafter"/>
</dbReference>
<evidence type="ECO:0000256" key="1">
    <source>
        <dbReference type="ARBA" id="ARBA00004123"/>
    </source>
</evidence>
<evidence type="ECO:0000256" key="4">
    <source>
        <dbReference type="ARBA" id="ARBA00023242"/>
    </source>
</evidence>
<feature type="compositionally biased region" description="Basic and acidic residues" evidence="5">
    <location>
        <begin position="322"/>
        <end position="332"/>
    </location>
</feature>
<dbReference type="GO" id="GO:1904161">
    <property type="term" value="P:DNA synthesis involved in UV-damage excision repair"/>
    <property type="evidence" value="ECO:0007669"/>
    <property type="project" value="TreeGrafter"/>
</dbReference>
<dbReference type="GO" id="GO:0006297">
    <property type="term" value="P:nucleotide-excision repair, DNA gap filling"/>
    <property type="evidence" value="ECO:0007669"/>
    <property type="project" value="TreeGrafter"/>
</dbReference>
<evidence type="ECO:0000256" key="2">
    <source>
        <dbReference type="ARBA" id="ARBA00017589"/>
    </source>
</evidence>
<evidence type="ECO:0000256" key="3">
    <source>
        <dbReference type="ARBA" id="ARBA00022705"/>
    </source>
</evidence>
<proteinExistence type="predicted"/>
<keyword evidence="4" id="KW-0539">Nucleus</keyword>
<feature type="compositionally biased region" description="Basic and acidic residues" evidence="5">
    <location>
        <begin position="224"/>
        <end position="237"/>
    </location>
</feature>
<dbReference type="Pfam" id="PF09507">
    <property type="entry name" value="CDC27"/>
    <property type="match status" value="1"/>
</dbReference>
<dbReference type="Proteomes" id="UP001152885">
    <property type="component" value="Unassembled WGS sequence"/>
</dbReference>
<dbReference type="Gene3D" id="3.90.1030.20">
    <property type="entry name" value="DNA polymerase delta, p66 (Cdc27) subunit, wHTH domain"/>
    <property type="match status" value="1"/>
</dbReference>
<dbReference type="GO" id="GO:0003887">
    <property type="term" value="F:DNA-directed DNA polymerase activity"/>
    <property type="evidence" value="ECO:0007669"/>
    <property type="project" value="TreeGrafter"/>
</dbReference>
<dbReference type="InterPro" id="IPR041913">
    <property type="entry name" value="POLD3_sf"/>
</dbReference>
<keyword evidence="7" id="KW-1185">Reference proteome</keyword>
<dbReference type="OrthoDB" id="514823at2759"/>
<evidence type="ECO:0000313" key="7">
    <source>
        <dbReference type="Proteomes" id="UP001152885"/>
    </source>
</evidence>
<feature type="compositionally biased region" description="Acidic residues" evidence="5">
    <location>
        <begin position="267"/>
        <end position="280"/>
    </location>
</feature>
<feature type="compositionally biased region" description="Acidic residues" evidence="5">
    <location>
        <begin position="239"/>
        <end position="249"/>
    </location>
</feature>
<feature type="compositionally biased region" description="Basic and acidic residues" evidence="5">
    <location>
        <begin position="281"/>
        <end position="293"/>
    </location>
</feature>
<name>A0A9W4XGF0_9ASCO</name>
<comment type="caution">
    <text evidence="6">The sequence shown here is derived from an EMBL/GenBank/DDBJ whole genome shotgun (WGS) entry which is preliminary data.</text>
</comment>
<dbReference type="GO" id="GO:0043625">
    <property type="term" value="C:delta DNA polymerase complex"/>
    <property type="evidence" value="ECO:0007669"/>
    <property type="project" value="InterPro"/>
</dbReference>
<evidence type="ECO:0000256" key="5">
    <source>
        <dbReference type="SAM" id="MobiDB-lite"/>
    </source>
</evidence>
<gene>
    <name evidence="6" type="ORF">CANVERA_P2323</name>
</gene>
<dbReference type="AlphaFoldDB" id="A0A9W4XGF0"/>
<feature type="compositionally biased region" description="Basic residues" evidence="5">
    <location>
        <begin position="352"/>
        <end position="362"/>
    </location>
</feature>
<sequence length="388" mass="44599">MPSSAMKEIEYLSTELIKNSKPVTYHKFSRELNLSINKSKEILYDYYQKNKLKLTASFIITGLDKEDKRAIKLCSDESQLDENVAKFKSVSVIHVYCLISKDIQLTNSEIAAEEVKYKSDLSLIKTYEKNGIIIGPEIKQEIIKKIDIKQPTAPVIEIKKEQPKKEIKSNRLSSGYVSRKVSAAKPSLSNHYKSRKPSAESASSIPAKRPSTESSKPTLQYKSRKTEQKKPKDRIIVDDNQDDEMEESEVEQKATRTSTNDLAKMFEDEETFEFTDDDEKEQQPPKLESKKEEIPEDVEMNDVEEEDDQLFVTEEEEEEETAQPKEPEMTKEVDEDGYITVRRKPNPVTKPQSKRPPPKKSNKPVNVTKKSDTNNKKQASLMNFFSKK</sequence>
<dbReference type="PANTHER" id="PTHR17598:SF13">
    <property type="entry name" value="DNA POLYMERASE DELTA SUBUNIT 3"/>
    <property type="match status" value="1"/>
</dbReference>
<comment type="subcellular location">
    <subcellularLocation>
        <location evidence="1">Nucleus</location>
    </subcellularLocation>
</comment>
<organism evidence="6 7">
    <name type="scientific">Candida verbasci</name>
    <dbReference type="NCBI Taxonomy" id="1227364"/>
    <lineage>
        <taxon>Eukaryota</taxon>
        <taxon>Fungi</taxon>
        <taxon>Dikarya</taxon>
        <taxon>Ascomycota</taxon>
        <taxon>Saccharomycotina</taxon>
        <taxon>Pichiomycetes</taxon>
        <taxon>Debaryomycetaceae</taxon>
        <taxon>Candida/Lodderomyces clade</taxon>
        <taxon>Candida</taxon>
    </lineage>
</organism>
<evidence type="ECO:0000313" key="6">
    <source>
        <dbReference type="EMBL" id="CAI5757811.1"/>
    </source>
</evidence>
<feature type="compositionally biased region" description="Polar residues" evidence="5">
    <location>
        <begin position="212"/>
        <end position="221"/>
    </location>
</feature>
<feature type="compositionally biased region" description="Acidic residues" evidence="5">
    <location>
        <begin position="294"/>
        <end position="321"/>
    </location>
</feature>
<protein>
    <recommendedName>
        <fullName evidence="2">DNA polymerase delta subunit 3</fullName>
    </recommendedName>
</protein>
<feature type="region of interest" description="Disordered" evidence="5">
    <location>
        <begin position="184"/>
        <end position="388"/>
    </location>
</feature>
<dbReference type="InterPro" id="IPR019038">
    <property type="entry name" value="POLD3"/>
</dbReference>